<keyword evidence="8 9" id="KW-0539">Nucleus</keyword>
<comment type="subcellular location">
    <subcellularLocation>
        <location evidence="1 9 11">Nucleus</location>
    </subcellularLocation>
</comment>
<dbReference type="CDD" id="cd00086">
    <property type="entry name" value="homeodomain"/>
    <property type="match status" value="1"/>
</dbReference>
<protein>
    <submittedName>
        <fullName evidence="15">Uncharacterized protein</fullName>
    </submittedName>
</protein>
<dbReference type="InterPro" id="IPR050453">
    <property type="entry name" value="LIM_Homeobox_TF"/>
</dbReference>
<keyword evidence="16" id="KW-1185">Reference proteome</keyword>
<dbReference type="Gene3D" id="1.10.10.60">
    <property type="entry name" value="Homeodomain-like"/>
    <property type="match status" value="1"/>
</dbReference>
<dbReference type="SUPFAM" id="SSF57716">
    <property type="entry name" value="Glucocorticoid receptor-like (DNA-binding domain)"/>
    <property type="match status" value="2"/>
</dbReference>
<dbReference type="PANTHER" id="PTHR24208:SF175">
    <property type="entry name" value="FI06571P"/>
    <property type="match status" value="1"/>
</dbReference>
<sequence>MTRRTKGIEMKTALGVVKMKMEPIYGDDPSEPVGVSTVCAKCECTIADRYIMRVSGRSYHERCLKCTTCSLKLDRSCFVWNAKLYCRQDYDKCVYRSCGSCGDHIAAGELVMRAGECVFHEQCFVCVVCGIRLCTGDQYVIKHSQLFCRPDYEKEVNMMRDEINRNTGDWSYNHDGRRGPKRPRTILTTQQRRAFKASFELSPKPCRKVREGLAHDTGLSVRIVQVWFQNQRAKMKKIQKKAKLNSNSLVSTSNNTNGNNICSGAESGNSCSSSGLLQSAIKDEQYSSDGCDDGVSERFETTQQQESHRQPQQQIHEPFHIRHQSPAVVKQDSTPSFLQQQPFGIFSQDLNNRQEPNYLTPDIMIPKHIYGGFVSQETVIRCGSNPIDRLYSMQASYFCNNISDDASSLQLDDHQ</sequence>
<feature type="DNA-binding region" description="Homeobox" evidence="9">
    <location>
        <begin position="180"/>
        <end position="239"/>
    </location>
</feature>
<dbReference type="GO" id="GO:0000981">
    <property type="term" value="F:DNA-binding transcription factor activity, RNA polymerase II-specific"/>
    <property type="evidence" value="ECO:0007669"/>
    <property type="project" value="InterPro"/>
</dbReference>
<dbReference type="SUPFAM" id="SSF46689">
    <property type="entry name" value="Homeodomain-like"/>
    <property type="match status" value="1"/>
</dbReference>
<dbReference type="GeneID" id="100165883"/>
<dbReference type="RefSeq" id="XP_001946328.2">
    <property type="nucleotide sequence ID" value="XM_001946293.4"/>
</dbReference>
<accession>A0A8R2ABP2</accession>
<proteinExistence type="predicted"/>
<evidence type="ECO:0000259" key="14">
    <source>
        <dbReference type="PROSITE" id="PS50071"/>
    </source>
</evidence>
<dbReference type="GO" id="GO:0005634">
    <property type="term" value="C:nucleus"/>
    <property type="evidence" value="ECO:0007669"/>
    <property type="project" value="UniProtKB-SubCell"/>
</dbReference>
<dbReference type="GO" id="GO:0046872">
    <property type="term" value="F:metal ion binding"/>
    <property type="evidence" value="ECO:0007669"/>
    <property type="project" value="UniProtKB-KW"/>
</dbReference>
<evidence type="ECO:0000313" key="16">
    <source>
        <dbReference type="Proteomes" id="UP000007819"/>
    </source>
</evidence>
<feature type="domain" description="Homeobox" evidence="14">
    <location>
        <begin position="178"/>
        <end position="238"/>
    </location>
</feature>
<evidence type="ECO:0000256" key="10">
    <source>
        <dbReference type="PROSITE-ProRule" id="PRU00125"/>
    </source>
</evidence>
<dbReference type="FunFam" id="1.10.10.60:FF:000227">
    <property type="entry name" value="LIM homeobox transcription factor"/>
    <property type="match status" value="1"/>
</dbReference>
<evidence type="ECO:0000256" key="7">
    <source>
        <dbReference type="ARBA" id="ARBA00023155"/>
    </source>
</evidence>
<keyword evidence="5 10" id="KW-0440">LIM domain</keyword>
<dbReference type="Proteomes" id="UP000007819">
    <property type="component" value="Chromosome A1"/>
</dbReference>
<dbReference type="GO" id="GO:0000977">
    <property type="term" value="F:RNA polymerase II transcription regulatory region sequence-specific DNA binding"/>
    <property type="evidence" value="ECO:0007669"/>
    <property type="project" value="TreeGrafter"/>
</dbReference>
<organism evidence="15 16">
    <name type="scientific">Acyrthosiphon pisum</name>
    <name type="common">Pea aphid</name>
    <dbReference type="NCBI Taxonomy" id="7029"/>
    <lineage>
        <taxon>Eukaryota</taxon>
        <taxon>Metazoa</taxon>
        <taxon>Ecdysozoa</taxon>
        <taxon>Arthropoda</taxon>
        <taxon>Hexapoda</taxon>
        <taxon>Insecta</taxon>
        <taxon>Pterygota</taxon>
        <taxon>Neoptera</taxon>
        <taxon>Paraneoptera</taxon>
        <taxon>Hemiptera</taxon>
        <taxon>Sternorrhyncha</taxon>
        <taxon>Aphidomorpha</taxon>
        <taxon>Aphidoidea</taxon>
        <taxon>Aphididae</taxon>
        <taxon>Macrosiphini</taxon>
        <taxon>Acyrthosiphon</taxon>
    </lineage>
</organism>
<dbReference type="InterPro" id="IPR017970">
    <property type="entry name" value="Homeobox_CS"/>
</dbReference>
<evidence type="ECO:0000256" key="8">
    <source>
        <dbReference type="ARBA" id="ARBA00023242"/>
    </source>
</evidence>
<dbReference type="SMART" id="SM00389">
    <property type="entry name" value="HOX"/>
    <property type="match status" value="1"/>
</dbReference>
<reference evidence="15" key="2">
    <citation type="submission" date="2022-06" db="UniProtKB">
        <authorList>
            <consortium name="EnsemblMetazoa"/>
        </authorList>
    </citation>
    <scope>IDENTIFICATION</scope>
</reference>
<evidence type="ECO:0000256" key="5">
    <source>
        <dbReference type="ARBA" id="ARBA00023038"/>
    </source>
</evidence>
<feature type="region of interest" description="Disordered" evidence="12">
    <location>
        <begin position="287"/>
        <end position="314"/>
    </location>
</feature>
<keyword evidence="6 9" id="KW-0238">DNA-binding</keyword>
<dbReference type="PROSITE" id="PS00027">
    <property type="entry name" value="HOMEOBOX_1"/>
    <property type="match status" value="1"/>
</dbReference>
<dbReference type="PANTHER" id="PTHR24208">
    <property type="entry name" value="LIM/HOMEOBOX PROTEIN LHX"/>
    <property type="match status" value="1"/>
</dbReference>
<dbReference type="Pfam" id="PF00046">
    <property type="entry name" value="Homeodomain"/>
    <property type="match status" value="1"/>
</dbReference>
<evidence type="ECO:0000256" key="2">
    <source>
        <dbReference type="ARBA" id="ARBA00022723"/>
    </source>
</evidence>
<dbReference type="KEGG" id="api:100165883"/>
<keyword evidence="7 9" id="KW-0371">Homeobox</keyword>
<reference evidence="16" key="1">
    <citation type="submission" date="2010-06" db="EMBL/GenBank/DDBJ databases">
        <authorList>
            <person name="Jiang H."/>
            <person name="Abraham K."/>
            <person name="Ali S."/>
            <person name="Alsbrooks S.L."/>
            <person name="Anim B.N."/>
            <person name="Anosike U.S."/>
            <person name="Attaway T."/>
            <person name="Bandaranaike D.P."/>
            <person name="Battles P.K."/>
            <person name="Bell S.N."/>
            <person name="Bell A.V."/>
            <person name="Beltran B."/>
            <person name="Bickham C."/>
            <person name="Bustamante Y."/>
            <person name="Caleb T."/>
            <person name="Canada A."/>
            <person name="Cardenas V."/>
            <person name="Carter K."/>
            <person name="Chacko J."/>
            <person name="Chandrabose M.N."/>
            <person name="Chavez D."/>
            <person name="Chavez A."/>
            <person name="Chen L."/>
            <person name="Chu H.-S."/>
            <person name="Claassen K.J."/>
            <person name="Cockrell R."/>
            <person name="Collins M."/>
            <person name="Cooper J.A."/>
            <person name="Cree A."/>
            <person name="Curry S.M."/>
            <person name="Da Y."/>
            <person name="Dao M.D."/>
            <person name="Das B."/>
            <person name="Davila M.-L."/>
            <person name="Davy-Carroll L."/>
            <person name="Denson S."/>
            <person name="Dinh H."/>
            <person name="Ebong V.E."/>
            <person name="Edwards J.R."/>
            <person name="Egan A."/>
            <person name="El-Daye J."/>
            <person name="Escobedo L."/>
            <person name="Fernandez S."/>
            <person name="Fernando P.R."/>
            <person name="Flagg N."/>
            <person name="Forbes L.D."/>
            <person name="Fowler R.G."/>
            <person name="Fu Q."/>
            <person name="Gabisi R.A."/>
            <person name="Ganer J."/>
            <person name="Garbino Pronczuk A."/>
            <person name="Garcia R.M."/>
            <person name="Garner T."/>
            <person name="Garrett T.E."/>
            <person name="Gonzalez D.A."/>
            <person name="Hamid H."/>
            <person name="Hawkins E.S."/>
            <person name="Hirani K."/>
            <person name="Hogues M.E."/>
            <person name="Hollins B."/>
            <person name="Hsiao C.-H."/>
            <person name="Jabil R."/>
            <person name="James M.L."/>
            <person name="Jhangiani S.N."/>
            <person name="Johnson B."/>
            <person name="Johnson Q."/>
            <person name="Joshi V."/>
            <person name="Kalu J.B."/>
            <person name="Kam C."/>
            <person name="Kashfia A."/>
            <person name="Keebler J."/>
            <person name="Kisamo H."/>
            <person name="Kovar C.L."/>
            <person name="Lago L.A."/>
            <person name="Lai C.-Y."/>
            <person name="Laidlaw J."/>
            <person name="Lara F."/>
            <person name="Le T.-K."/>
            <person name="Lee S.L."/>
            <person name="Legall F.H."/>
            <person name="Lemon S.J."/>
            <person name="Lewis L.R."/>
            <person name="Li B."/>
            <person name="Liu Y."/>
            <person name="Liu Y.-S."/>
            <person name="Lopez J."/>
            <person name="Lozado R.J."/>
            <person name="Lu J."/>
            <person name="Madu R.C."/>
            <person name="Maheshwari M."/>
            <person name="Maheshwari R."/>
            <person name="Malloy K."/>
            <person name="Martinez E."/>
            <person name="Mathew T."/>
            <person name="Mercado I.C."/>
            <person name="Mercado C."/>
            <person name="Meyer B."/>
            <person name="Montgomery K."/>
            <person name="Morgan M.B."/>
            <person name="Munidasa M."/>
            <person name="Nazareth L.V."/>
            <person name="Nelson J."/>
            <person name="Ng B.M."/>
            <person name="Nguyen N.B."/>
            <person name="Nguyen P.Q."/>
            <person name="Nguyen T."/>
            <person name="Obregon M."/>
            <person name="Okwuonu G.O."/>
            <person name="Onwere C.G."/>
            <person name="Orozco G."/>
            <person name="Parra A."/>
            <person name="Patel S."/>
            <person name="Patil S."/>
            <person name="Perez A."/>
            <person name="Perez Y."/>
            <person name="Pham C."/>
            <person name="Primus E.L."/>
            <person name="Pu L.-L."/>
            <person name="Puazo M."/>
            <person name="Qin X."/>
            <person name="Quiroz J.B."/>
            <person name="Reese J."/>
            <person name="Richards S."/>
            <person name="Rives C.M."/>
            <person name="Robberts R."/>
            <person name="Ruiz S.J."/>
            <person name="Ruiz M.J."/>
            <person name="Santibanez J."/>
            <person name="Schneider B.W."/>
            <person name="Sisson I."/>
            <person name="Smith M."/>
            <person name="Sodergren E."/>
            <person name="Song X.-Z."/>
            <person name="Song B.B."/>
            <person name="Summersgill H."/>
            <person name="Thelus R."/>
            <person name="Thornton R.D."/>
            <person name="Trejos Z.Y."/>
            <person name="Usmani K."/>
            <person name="Vattathil S."/>
            <person name="Villasana D."/>
            <person name="Walker D.L."/>
            <person name="Wang S."/>
            <person name="Wang K."/>
            <person name="White C.S."/>
            <person name="Williams A.C."/>
            <person name="Williamson J."/>
            <person name="Wilson K."/>
            <person name="Woghiren I.O."/>
            <person name="Woodworth J.R."/>
            <person name="Worley K.C."/>
            <person name="Wright R.A."/>
            <person name="Wu W."/>
            <person name="Young L."/>
            <person name="Zhang L."/>
            <person name="Zhang J."/>
            <person name="Zhu Y."/>
            <person name="Muzny D.M."/>
            <person name="Weinstock G."/>
            <person name="Gibbs R.A."/>
        </authorList>
    </citation>
    <scope>NUCLEOTIDE SEQUENCE [LARGE SCALE GENOMIC DNA]</scope>
    <source>
        <strain evidence="16">LSR1</strain>
    </source>
</reference>
<dbReference type="InterPro" id="IPR001356">
    <property type="entry name" value="HD"/>
</dbReference>
<feature type="domain" description="LIM zinc-binding" evidence="13">
    <location>
        <begin position="37"/>
        <end position="95"/>
    </location>
</feature>
<dbReference type="InterPro" id="IPR001781">
    <property type="entry name" value="Znf_LIM"/>
</dbReference>
<keyword evidence="3" id="KW-0677">Repeat</keyword>
<dbReference type="AlphaFoldDB" id="A0A8R2ABP2"/>
<dbReference type="SMART" id="SM00132">
    <property type="entry name" value="LIM"/>
    <property type="match status" value="2"/>
</dbReference>
<dbReference type="PROSITE" id="PS00478">
    <property type="entry name" value="LIM_DOMAIN_1"/>
    <property type="match status" value="2"/>
</dbReference>
<evidence type="ECO:0000259" key="13">
    <source>
        <dbReference type="PROSITE" id="PS50023"/>
    </source>
</evidence>
<dbReference type="PROSITE" id="PS50023">
    <property type="entry name" value="LIM_DOMAIN_2"/>
    <property type="match status" value="2"/>
</dbReference>
<evidence type="ECO:0000256" key="4">
    <source>
        <dbReference type="ARBA" id="ARBA00022833"/>
    </source>
</evidence>
<name>A0A8R2ABP2_ACYPI</name>
<evidence type="ECO:0000256" key="1">
    <source>
        <dbReference type="ARBA" id="ARBA00004123"/>
    </source>
</evidence>
<feature type="domain" description="LIM zinc-binding" evidence="13">
    <location>
        <begin position="96"/>
        <end position="158"/>
    </location>
</feature>
<dbReference type="PROSITE" id="PS50071">
    <property type="entry name" value="HOMEOBOX_2"/>
    <property type="match status" value="1"/>
</dbReference>
<evidence type="ECO:0000313" key="15">
    <source>
        <dbReference type="EnsemblMetazoa" id="XP_001946328.2"/>
    </source>
</evidence>
<dbReference type="Gene3D" id="2.10.110.10">
    <property type="entry name" value="Cysteine Rich Protein"/>
    <property type="match status" value="2"/>
</dbReference>
<evidence type="ECO:0000256" key="6">
    <source>
        <dbReference type="ARBA" id="ARBA00023125"/>
    </source>
</evidence>
<dbReference type="OrthoDB" id="10068367at2759"/>
<evidence type="ECO:0000256" key="11">
    <source>
        <dbReference type="RuleBase" id="RU000682"/>
    </source>
</evidence>
<dbReference type="EnsemblMetazoa" id="XM_001946293.5">
    <property type="protein sequence ID" value="XP_001946328.2"/>
    <property type="gene ID" value="LOC100165883"/>
</dbReference>
<evidence type="ECO:0000256" key="12">
    <source>
        <dbReference type="SAM" id="MobiDB-lite"/>
    </source>
</evidence>
<evidence type="ECO:0000256" key="9">
    <source>
        <dbReference type="PROSITE-ProRule" id="PRU00108"/>
    </source>
</evidence>
<dbReference type="Pfam" id="PF00412">
    <property type="entry name" value="LIM"/>
    <property type="match status" value="2"/>
</dbReference>
<evidence type="ECO:0000256" key="3">
    <source>
        <dbReference type="ARBA" id="ARBA00022737"/>
    </source>
</evidence>
<keyword evidence="2 10" id="KW-0479">Metal-binding</keyword>
<keyword evidence="4 10" id="KW-0862">Zinc</keyword>
<dbReference type="GO" id="GO:0030182">
    <property type="term" value="P:neuron differentiation"/>
    <property type="evidence" value="ECO:0007669"/>
    <property type="project" value="TreeGrafter"/>
</dbReference>
<dbReference type="InterPro" id="IPR009057">
    <property type="entry name" value="Homeodomain-like_sf"/>
</dbReference>